<comment type="caution">
    <text evidence="8">The sequence shown here is derived from an EMBL/GenBank/DDBJ whole genome shotgun (WGS) entry which is preliminary data.</text>
</comment>
<evidence type="ECO:0000256" key="5">
    <source>
        <dbReference type="ARBA" id="ARBA00023065"/>
    </source>
</evidence>
<keyword evidence="5" id="KW-0406">Ion transport</keyword>
<evidence type="ECO:0000256" key="6">
    <source>
        <dbReference type="ARBA" id="ARBA00023136"/>
    </source>
</evidence>
<evidence type="ECO:0000256" key="1">
    <source>
        <dbReference type="ARBA" id="ARBA00004141"/>
    </source>
</evidence>
<keyword evidence="9" id="KW-1185">Reference proteome</keyword>
<feature type="transmembrane region" description="Helical" evidence="7">
    <location>
        <begin position="75"/>
        <end position="96"/>
    </location>
</feature>
<feature type="transmembrane region" description="Helical" evidence="7">
    <location>
        <begin position="259"/>
        <end position="287"/>
    </location>
</feature>
<dbReference type="GO" id="GO:0016020">
    <property type="term" value="C:membrane"/>
    <property type="evidence" value="ECO:0007669"/>
    <property type="project" value="UniProtKB-SubCell"/>
</dbReference>
<protein>
    <submittedName>
        <fullName evidence="8">Bestrophin, RFP-TM, chloride channel</fullName>
    </submittedName>
</protein>
<dbReference type="PANTHER" id="PTHR33281:SF20">
    <property type="match status" value="1"/>
</dbReference>
<dbReference type="Pfam" id="PF25539">
    <property type="entry name" value="Bestrophin_2"/>
    <property type="match status" value="1"/>
</dbReference>
<sequence>MTSLTPHFLREDLGYSRTVSYTCKNSWTLIFQRWGSLNPKLLPYCFVNTLLCVVLILLLELIGLDLTISEFGHEFMSVLVSFLVISKLSYTISLYYELQGHLSDMNQAAIDMTQLACTFTGQNNGEKYREWRYEVTLHVTTMLMATAAVVSKGGQNDVWDKIKFLESRRDHDILLNLPNDFGRISCSRERVDYPKEMYVMGSNLKSDLNLRLPIRVAQYLRNTVMTHQSLPQPLHPMQEMQLMDRVKDFMNSYRGIRKYLVAPLPLPWVQLGRIFVIAYVFTLPFALLSPDLNLAGVEVILTTFLITYGFLGCEFLFVELDDPFAEDPNDLPLAEECRAAVEDILLSLYFVDGKDAAVKLESQIPTFGSYNNDGDTVVDDQMREHQPFLRLKKVVQTMKSMEKTTTEADPLL</sequence>
<dbReference type="GO" id="GO:0005254">
    <property type="term" value="F:chloride channel activity"/>
    <property type="evidence" value="ECO:0007669"/>
    <property type="project" value="InterPro"/>
</dbReference>
<keyword evidence="6 7" id="KW-0472">Membrane</keyword>
<evidence type="ECO:0000313" key="8">
    <source>
        <dbReference type="EMBL" id="KAG7354821.1"/>
    </source>
</evidence>
<evidence type="ECO:0000256" key="7">
    <source>
        <dbReference type="SAM" id="Phobius"/>
    </source>
</evidence>
<evidence type="ECO:0000313" key="9">
    <source>
        <dbReference type="Proteomes" id="UP000693970"/>
    </source>
</evidence>
<accession>A0A9K3PPW5</accession>
<dbReference type="InterPro" id="IPR044669">
    <property type="entry name" value="YneE/VCCN1/2-like"/>
</dbReference>
<gene>
    <name evidence="8" type="ORF">IV203_004177</name>
</gene>
<reference evidence="8" key="2">
    <citation type="submission" date="2021-04" db="EMBL/GenBank/DDBJ databases">
        <authorList>
            <person name="Podell S."/>
        </authorList>
    </citation>
    <scope>NUCLEOTIDE SEQUENCE</scope>
    <source>
        <strain evidence="8">Hildebrandi</strain>
    </source>
</reference>
<dbReference type="PANTHER" id="PTHR33281">
    <property type="entry name" value="UPF0187 PROTEIN YNEE"/>
    <property type="match status" value="1"/>
</dbReference>
<evidence type="ECO:0000256" key="2">
    <source>
        <dbReference type="ARBA" id="ARBA00022448"/>
    </source>
</evidence>
<reference evidence="8" key="1">
    <citation type="journal article" date="2021" name="Sci. Rep.">
        <title>Diploid genomic architecture of Nitzschia inconspicua, an elite biomass production diatom.</title>
        <authorList>
            <person name="Oliver A."/>
            <person name="Podell S."/>
            <person name="Pinowska A."/>
            <person name="Traller J.C."/>
            <person name="Smith S.R."/>
            <person name="McClure R."/>
            <person name="Beliaev A."/>
            <person name="Bohutskyi P."/>
            <person name="Hill E.A."/>
            <person name="Rabines A."/>
            <person name="Zheng H."/>
            <person name="Allen L.Z."/>
            <person name="Kuo A."/>
            <person name="Grigoriev I.V."/>
            <person name="Allen A.E."/>
            <person name="Hazlebeck D."/>
            <person name="Allen E.E."/>
        </authorList>
    </citation>
    <scope>NUCLEOTIDE SEQUENCE</scope>
    <source>
        <strain evidence="8">Hildebrandi</strain>
    </source>
</reference>
<organism evidence="8 9">
    <name type="scientific">Nitzschia inconspicua</name>
    <dbReference type="NCBI Taxonomy" id="303405"/>
    <lineage>
        <taxon>Eukaryota</taxon>
        <taxon>Sar</taxon>
        <taxon>Stramenopiles</taxon>
        <taxon>Ochrophyta</taxon>
        <taxon>Bacillariophyta</taxon>
        <taxon>Bacillariophyceae</taxon>
        <taxon>Bacillariophycidae</taxon>
        <taxon>Bacillariales</taxon>
        <taxon>Bacillariaceae</taxon>
        <taxon>Nitzschia</taxon>
    </lineage>
</organism>
<keyword evidence="3 7" id="KW-0812">Transmembrane</keyword>
<feature type="transmembrane region" description="Helical" evidence="7">
    <location>
        <begin position="299"/>
        <end position="318"/>
    </location>
</feature>
<dbReference type="OrthoDB" id="41240at2759"/>
<keyword evidence="2" id="KW-0813">Transport</keyword>
<evidence type="ECO:0000256" key="3">
    <source>
        <dbReference type="ARBA" id="ARBA00022692"/>
    </source>
</evidence>
<dbReference type="AlphaFoldDB" id="A0A9K3PPW5"/>
<dbReference type="Proteomes" id="UP000693970">
    <property type="component" value="Unassembled WGS sequence"/>
</dbReference>
<evidence type="ECO:0000256" key="4">
    <source>
        <dbReference type="ARBA" id="ARBA00022989"/>
    </source>
</evidence>
<keyword evidence="4 7" id="KW-1133">Transmembrane helix</keyword>
<feature type="transmembrane region" description="Helical" evidence="7">
    <location>
        <begin position="41"/>
        <end position="63"/>
    </location>
</feature>
<proteinExistence type="predicted"/>
<comment type="subcellular location">
    <subcellularLocation>
        <location evidence="1">Membrane</location>
        <topology evidence="1">Multi-pass membrane protein</topology>
    </subcellularLocation>
</comment>
<dbReference type="EMBL" id="JAGRRH010000016">
    <property type="protein sequence ID" value="KAG7354821.1"/>
    <property type="molecule type" value="Genomic_DNA"/>
</dbReference>
<name>A0A9K3PPW5_9STRA</name>